<organism evidence="1 2">
    <name type="scientific">Gomphillus americanus</name>
    <dbReference type="NCBI Taxonomy" id="1940652"/>
    <lineage>
        <taxon>Eukaryota</taxon>
        <taxon>Fungi</taxon>
        <taxon>Dikarya</taxon>
        <taxon>Ascomycota</taxon>
        <taxon>Pezizomycotina</taxon>
        <taxon>Lecanoromycetes</taxon>
        <taxon>OSLEUM clade</taxon>
        <taxon>Ostropomycetidae</taxon>
        <taxon>Ostropales</taxon>
        <taxon>Graphidaceae</taxon>
        <taxon>Gomphilloideae</taxon>
        <taxon>Gomphillus</taxon>
    </lineage>
</organism>
<dbReference type="OrthoDB" id="1638493at2759"/>
<dbReference type="Proteomes" id="UP000664169">
    <property type="component" value="Unassembled WGS sequence"/>
</dbReference>
<keyword evidence="2" id="KW-1185">Reference proteome</keyword>
<gene>
    <name evidence="1" type="ORF">GOMPHAMPRED_006500</name>
</gene>
<proteinExistence type="predicted"/>
<name>A0A8H3G033_9LECA</name>
<reference evidence="1" key="1">
    <citation type="submission" date="2021-03" db="EMBL/GenBank/DDBJ databases">
        <authorList>
            <person name="Tagirdzhanova G."/>
        </authorList>
    </citation>
    <scope>NUCLEOTIDE SEQUENCE</scope>
</reference>
<dbReference type="AlphaFoldDB" id="A0A8H3G033"/>
<dbReference type="EMBL" id="CAJPDQ010000042">
    <property type="protein sequence ID" value="CAF9932132.1"/>
    <property type="molecule type" value="Genomic_DNA"/>
</dbReference>
<evidence type="ECO:0000313" key="2">
    <source>
        <dbReference type="Proteomes" id="UP000664169"/>
    </source>
</evidence>
<comment type="caution">
    <text evidence="1">The sequence shown here is derived from an EMBL/GenBank/DDBJ whole genome shotgun (WGS) entry which is preliminary data.</text>
</comment>
<protein>
    <submittedName>
        <fullName evidence="1">Uncharacterized protein</fullName>
    </submittedName>
</protein>
<accession>A0A8H3G033</accession>
<sequence>MALLKQLVELGRSAKQWTDIYPIEKWKVDYEDRRMLTSEESWRLRRALYRLWLYGRAFHNHRYTRYGRLQQQIVLERVELLHNWTTEELAEMEDVRGVIREVIRSQVCPSNGTIQRQFRKRFPDSDHQLLFNIHLNYPPPASNFQNYFHSAHQTNASMRTARATKFMPNQRHEPGAEGWGDEVPHYYVVEDMLKLDPAQVLWLKDNAPLKGMVEAYVRNLGDWFENNGETFGQTMELVVQDRELEVEDLKEAILNKTVGIVKTE</sequence>
<evidence type="ECO:0000313" key="1">
    <source>
        <dbReference type="EMBL" id="CAF9932132.1"/>
    </source>
</evidence>